<evidence type="ECO:0000256" key="5">
    <source>
        <dbReference type="ARBA" id="ARBA00023136"/>
    </source>
</evidence>
<keyword evidence="5 7" id="KW-0472">Membrane</keyword>
<evidence type="ECO:0000313" key="10">
    <source>
        <dbReference type="EMBL" id="ANW95515.1"/>
    </source>
</evidence>
<feature type="domain" description="ABC3 transporter permease C-terminal" evidence="8">
    <location>
        <begin position="284"/>
        <end position="398"/>
    </location>
</feature>
<dbReference type="Pfam" id="PF12704">
    <property type="entry name" value="MacB_PCD"/>
    <property type="match status" value="1"/>
</dbReference>
<feature type="transmembrane region" description="Helical" evidence="7">
    <location>
        <begin position="280"/>
        <end position="305"/>
    </location>
</feature>
<evidence type="ECO:0000256" key="7">
    <source>
        <dbReference type="SAM" id="Phobius"/>
    </source>
</evidence>
<dbReference type="PANTHER" id="PTHR30572">
    <property type="entry name" value="MEMBRANE COMPONENT OF TRANSPORTER-RELATED"/>
    <property type="match status" value="1"/>
</dbReference>
<comment type="similarity">
    <text evidence="6">Belongs to the ABC-4 integral membrane protein family.</text>
</comment>
<name>A0A1B1Y419_9FLAO</name>
<dbReference type="InterPro" id="IPR050250">
    <property type="entry name" value="Macrolide_Exporter_MacB"/>
</dbReference>
<dbReference type="KEGG" id="wfu:AXE80_04120"/>
<keyword evidence="2" id="KW-1003">Cell membrane</keyword>
<comment type="subcellular location">
    <subcellularLocation>
        <location evidence="1">Cell membrane</location>
        <topology evidence="1">Multi-pass membrane protein</topology>
    </subcellularLocation>
</comment>
<feature type="transmembrane region" description="Helical" evidence="7">
    <location>
        <begin position="375"/>
        <end position="394"/>
    </location>
</feature>
<dbReference type="InterPro" id="IPR025857">
    <property type="entry name" value="MacB_PCD"/>
</dbReference>
<evidence type="ECO:0000259" key="9">
    <source>
        <dbReference type="Pfam" id="PF12704"/>
    </source>
</evidence>
<feature type="domain" description="MacB-like periplasmic core" evidence="9">
    <location>
        <begin position="24"/>
        <end position="238"/>
    </location>
</feature>
<feature type="transmembrane region" description="Helical" evidence="7">
    <location>
        <begin position="333"/>
        <end position="355"/>
    </location>
</feature>
<keyword evidence="3 7" id="KW-0812">Transmembrane</keyword>
<evidence type="ECO:0000256" key="1">
    <source>
        <dbReference type="ARBA" id="ARBA00004651"/>
    </source>
</evidence>
<protein>
    <submittedName>
        <fullName evidence="10">Multidrug ABC transporter ATP-binding protein</fullName>
    </submittedName>
</protein>
<sequence length="410" mass="45853">MRFLFEKDTWQEIYESVRKNKMRTFITVIGVTWGIFLLVTLLGCARGMENSFNRLFGDFATNSVFIWGGSTEKAFHGFQEGRRVRLNLEDVESIKREINGIEFVVPRNRRSGTITRNFQSGDFTVNGDFPVLDKVQKKNLIIGRFINQQDIDKKRKMIVISEEVYKQYFNEKENPIGENIELNQINFIVVGVFKNGNVGMSSEIHIPFTTFQQIYNTGQEIGMMMVTGKKDSDIKQVELDAKLLIKNLHKIHPEDTRAIGGFNLGKEFEKMNGFLTGMQFLTWFVGIATLIAGVFAIGNILLITVKERTKEIGIRRAIGATPIMIKRQIILEAVTLALVAGFLGIVGGGLVLILIDKFFGQGTDAVLVNPSVSVPIVFVSVIILAILGTLIGLIPATKATQIKPIEALNS</sequence>
<keyword evidence="4 7" id="KW-1133">Transmembrane helix</keyword>
<dbReference type="GO" id="GO:0022857">
    <property type="term" value="F:transmembrane transporter activity"/>
    <property type="evidence" value="ECO:0007669"/>
    <property type="project" value="TreeGrafter"/>
</dbReference>
<dbReference type="STRING" id="1790137.AXE80_04120"/>
<evidence type="ECO:0000313" key="11">
    <source>
        <dbReference type="Proteomes" id="UP000092967"/>
    </source>
</evidence>
<organism evidence="10 11">
    <name type="scientific">Wenyingzhuangia fucanilytica</name>
    <dbReference type="NCBI Taxonomy" id="1790137"/>
    <lineage>
        <taxon>Bacteria</taxon>
        <taxon>Pseudomonadati</taxon>
        <taxon>Bacteroidota</taxon>
        <taxon>Flavobacteriia</taxon>
        <taxon>Flavobacteriales</taxon>
        <taxon>Flavobacteriaceae</taxon>
        <taxon>Wenyingzhuangia</taxon>
    </lineage>
</organism>
<gene>
    <name evidence="10" type="ORF">AXE80_04120</name>
</gene>
<proteinExistence type="inferred from homology"/>
<evidence type="ECO:0000259" key="8">
    <source>
        <dbReference type="Pfam" id="PF02687"/>
    </source>
</evidence>
<evidence type="ECO:0000256" key="3">
    <source>
        <dbReference type="ARBA" id="ARBA00022692"/>
    </source>
</evidence>
<dbReference type="InterPro" id="IPR003838">
    <property type="entry name" value="ABC3_permease_C"/>
</dbReference>
<keyword evidence="11" id="KW-1185">Reference proteome</keyword>
<dbReference type="GO" id="GO:0005886">
    <property type="term" value="C:plasma membrane"/>
    <property type="evidence" value="ECO:0007669"/>
    <property type="project" value="UniProtKB-SubCell"/>
</dbReference>
<dbReference type="Pfam" id="PF02687">
    <property type="entry name" value="FtsX"/>
    <property type="match status" value="1"/>
</dbReference>
<dbReference type="EMBL" id="CP014224">
    <property type="protein sequence ID" value="ANW95515.1"/>
    <property type="molecule type" value="Genomic_DNA"/>
</dbReference>
<dbReference type="Proteomes" id="UP000092967">
    <property type="component" value="Chromosome"/>
</dbReference>
<accession>A0A1B1Y419</accession>
<dbReference type="PANTHER" id="PTHR30572:SF4">
    <property type="entry name" value="ABC TRANSPORTER PERMEASE YTRF"/>
    <property type="match status" value="1"/>
</dbReference>
<keyword evidence="10" id="KW-0067">ATP-binding</keyword>
<keyword evidence="10" id="KW-0547">Nucleotide-binding</keyword>
<evidence type="ECO:0000256" key="6">
    <source>
        <dbReference type="ARBA" id="ARBA00038076"/>
    </source>
</evidence>
<feature type="transmembrane region" description="Helical" evidence="7">
    <location>
        <begin position="24"/>
        <end position="43"/>
    </location>
</feature>
<reference evidence="10 11" key="1">
    <citation type="submission" date="2016-02" db="EMBL/GenBank/DDBJ databases">
        <authorList>
            <person name="Wen L."/>
            <person name="He K."/>
            <person name="Yang H."/>
        </authorList>
    </citation>
    <scope>NUCLEOTIDE SEQUENCE [LARGE SCALE GENOMIC DNA]</scope>
    <source>
        <strain evidence="10 11">CZ1127</strain>
    </source>
</reference>
<evidence type="ECO:0000256" key="4">
    <source>
        <dbReference type="ARBA" id="ARBA00022989"/>
    </source>
</evidence>
<evidence type="ECO:0000256" key="2">
    <source>
        <dbReference type="ARBA" id="ARBA00022475"/>
    </source>
</evidence>
<dbReference type="GO" id="GO:0005524">
    <property type="term" value="F:ATP binding"/>
    <property type="evidence" value="ECO:0007669"/>
    <property type="project" value="UniProtKB-KW"/>
</dbReference>
<dbReference type="OrthoDB" id="9770036at2"/>
<dbReference type="AlphaFoldDB" id="A0A1B1Y419"/>
<dbReference type="RefSeq" id="WP_068824718.1">
    <property type="nucleotide sequence ID" value="NZ_CP014224.1"/>
</dbReference>